<dbReference type="InterPro" id="IPR036513">
    <property type="entry name" value="STAS_dom_sf"/>
</dbReference>
<organism evidence="2 3">
    <name type="scientific">Blastopirellula retiformator</name>
    <dbReference type="NCBI Taxonomy" id="2527970"/>
    <lineage>
        <taxon>Bacteria</taxon>
        <taxon>Pseudomonadati</taxon>
        <taxon>Planctomycetota</taxon>
        <taxon>Planctomycetia</taxon>
        <taxon>Pirellulales</taxon>
        <taxon>Pirellulaceae</taxon>
        <taxon>Blastopirellula</taxon>
    </lineage>
</organism>
<dbReference type="Pfam" id="PF01740">
    <property type="entry name" value="STAS"/>
    <property type="match status" value="1"/>
</dbReference>
<dbReference type="RefSeq" id="WP_186767749.1">
    <property type="nucleotide sequence ID" value="NZ_SJPF01000004.1"/>
</dbReference>
<feature type="domain" description="STAS" evidence="1">
    <location>
        <begin position="44"/>
        <end position="113"/>
    </location>
</feature>
<dbReference type="Proteomes" id="UP000318878">
    <property type="component" value="Unassembled WGS sequence"/>
</dbReference>
<name>A0A5C5V218_9BACT</name>
<comment type="caution">
    <text evidence="2">The sequence shown here is derived from an EMBL/GenBank/DDBJ whole genome shotgun (WGS) entry which is preliminary data.</text>
</comment>
<dbReference type="GO" id="GO:0043856">
    <property type="term" value="F:anti-sigma factor antagonist activity"/>
    <property type="evidence" value="ECO:0007669"/>
    <property type="project" value="TreeGrafter"/>
</dbReference>
<evidence type="ECO:0000313" key="2">
    <source>
        <dbReference type="EMBL" id="TWT32019.1"/>
    </source>
</evidence>
<dbReference type="CDD" id="cd07043">
    <property type="entry name" value="STAS_anti-anti-sigma_factors"/>
    <property type="match status" value="1"/>
</dbReference>
<dbReference type="PROSITE" id="PS50801">
    <property type="entry name" value="STAS"/>
    <property type="match status" value="1"/>
</dbReference>
<dbReference type="AlphaFoldDB" id="A0A5C5V218"/>
<sequence length="119" mass="13213">MELHVVSHDENIVQVAVSGRVTQDGSMRETEPLSALIGIDAYQRTVLLNMQEADIIDSSGVGWLLTCHKQFEEAGGKLILFNMPPIVANVFKLMRLDNFFHIVANGEVAMQLAKGEHHE</sequence>
<dbReference type="EMBL" id="SJPF01000004">
    <property type="protein sequence ID" value="TWT32019.1"/>
    <property type="molecule type" value="Genomic_DNA"/>
</dbReference>
<dbReference type="Gene3D" id="3.30.750.24">
    <property type="entry name" value="STAS domain"/>
    <property type="match status" value="1"/>
</dbReference>
<proteinExistence type="predicted"/>
<dbReference type="InterPro" id="IPR002645">
    <property type="entry name" value="STAS_dom"/>
</dbReference>
<evidence type="ECO:0000259" key="1">
    <source>
        <dbReference type="PROSITE" id="PS50801"/>
    </source>
</evidence>
<keyword evidence="3" id="KW-1185">Reference proteome</keyword>
<dbReference type="PANTHER" id="PTHR33495">
    <property type="entry name" value="ANTI-SIGMA FACTOR ANTAGONIST TM_1081-RELATED-RELATED"/>
    <property type="match status" value="1"/>
</dbReference>
<reference evidence="2 3" key="1">
    <citation type="submission" date="2019-02" db="EMBL/GenBank/DDBJ databases">
        <title>Deep-cultivation of Planctomycetes and their phenomic and genomic characterization uncovers novel biology.</title>
        <authorList>
            <person name="Wiegand S."/>
            <person name="Jogler M."/>
            <person name="Boedeker C."/>
            <person name="Pinto D."/>
            <person name="Vollmers J."/>
            <person name="Rivas-Marin E."/>
            <person name="Kohn T."/>
            <person name="Peeters S.H."/>
            <person name="Heuer A."/>
            <person name="Rast P."/>
            <person name="Oberbeckmann S."/>
            <person name="Bunk B."/>
            <person name="Jeske O."/>
            <person name="Meyerdierks A."/>
            <person name="Storesund J.E."/>
            <person name="Kallscheuer N."/>
            <person name="Luecker S."/>
            <person name="Lage O.M."/>
            <person name="Pohl T."/>
            <person name="Merkel B.J."/>
            <person name="Hornburger P."/>
            <person name="Mueller R.-W."/>
            <person name="Bruemmer F."/>
            <person name="Labrenz M."/>
            <person name="Spormann A.M."/>
            <person name="Op Den Camp H."/>
            <person name="Overmann J."/>
            <person name="Amann R."/>
            <person name="Jetten M.S.M."/>
            <person name="Mascher T."/>
            <person name="Medema M.H."/>
            <person name="Devos D.P."/>
            <person name="Kaster A.-K."/>
            <person name="Ovreas L."/>
            <person name="Rohde M."/>
            <person name="Galperin M.Y."/>
            <person name="Jogler C."/>
        </authorList>
    </citation>
    <scope>NUCLEOTIDE SEQUENCE [LARGE SCALE GENOMIC DNA]</scope>
    <source>
        <strain evidence="2 3">Enr8</strain>
    </source>
</reference>
<accession>A0A5C5V218</accession>
<gene>
    <name evidence="2" type="primary">spoIIAA</name>
    <name evidence="2" type="ORF">Enr8_39450</name>
</gene>
<dbReference type="SUPFAM" id="SSF52091">
    <property type="entry name" value="SpoIIaa-like"/>
    <property type="match status" value="1"/>
</dbReference>
<protein>
    <submittedName>
        <fullName evidence="2">Anti-sigma F factor antagonist</fullName>
    </submittedName>
</protein>
<evidence type="ECO:0000313" key="3">
    <source>
        <dbReference type="Proteomes" id="UP000318878"/>
    </source>
</evidence>